<proteinExistence type="predicted"/>
<dbReference type="Proteomes" id="UP000294604">
    <property type="component" value="Unassembled WGS sequence"/>
</dbReference>
<organism evidence="1 2">
    <name type="scientific">Mycobacteroides salmoniphilum</name>
    <dbReference type="NCBI Taxonomy" id="404941"/>
    <lineage>
        <taxon>Bacteria</taxon>
        <taxon>Bacillati</taxon>
        <taxon>Actinomycetota</taxon>
        <taxon>Actinomycetes</taxon>
        <taxon>Mycobacteriales</taxon>
        <taxon>Mycobacteriaceae</taxon>
        <taxon>Mycobacteroides</taxon>
    </lineage>
</organism>
<evidence type="ECO:0000313" key="1">
    <source>
        <dbReference type="EMBL" id="TEA09093.1"/>
    </source>
</evidence>
<accession>A0A4R8SZS1</accession>
<sequence length="66" mass="7273">MTHYRVSWEIDVEDADTPEAAAREALGWIRQIDTDDPDGVNIFSVRDVVAGETVEVDLGAPDVQES</sequence>
<name>A0A4R8SZS1_9MYCO</name>
<evidence type="ECO:0000313" key="2">
    <source>
        <dbReference type="Proteomes" id="UP000294604"/>
    </source>
</evidence>
<gene>
    <name evidence="1" type="ORF">CCUG60884_00262</name>
</gene>
<dbReference type="EMBL" id="PECL01000003">
    <property type="protein sequence ID" value="TEA09093.1"/>
    <property type="molecule type" value="Genomic_DNA"/>
</dbReference>
<dbReference type="AlphaFoldDB" id="A0A4R8SZS1"/>
<protein>
    <submittedName>
        <fullName evidence="1">Uncharacterized protein</fullName>
    </submittedName>
</protein>
<comment type="caution">
    <text evidence="1">The sequence shown here is derived from an EMBL/GenBank/DDBJ whole genome shotgun (WGS) entry which is preliminary data.</text>
</comment>
<reference evidence="1 2" key="1">
    <citation type="journal article" date="2019" name="Sci. Rep.">
        <title>Extended insight into the Mycobacterium chelonae-abscessus complex through whole genome sequencing of Mycobacterium salmoniphilum outbreak and Mycobacterium salmoniphilum-like strains.</title>
        <authorList>
            <person name="Behra P.R.K."/>
            <person name="Das S."/>
            <person name="Pettersson B.M.F."/>
            <person name="Shirreff L."/>
            <person name="DuCote T."/>
            <person name="Jacobsson K.G."/>
            <person name="Ennis D.G."/>
            <person name="Kirsebom L.A."/>
        </authorList>
    </citation>
    <scope>NUCLEOTIDE SEQUENCE [LARGE SCALE GENOMIC DNA]</scope>
    <source>
        <strain evidence="1 2">CCUG 60884</strain>
    </source>
</reference>